<dbReference type="EMBL" id="JAPVER010000020">
    <property type="protein sequence ID" value="MCZ3366832.1"/>
    <property type="molecule type" value="Genomic_DNA"/>
</dbReference>
<evidence type="ECO:0000313" key="1">
    <source>
        <dbReference type="EMBL" id="MCZ3366832.1"/>
    </source>
</evidence>
<gene>
    <name evidence="2" type="ORF">O3H35_15325</name>
    <name evidence="1" type="ORF">O3H54_13170</name>
</gene>
<name>A0A9E5A7L5_9EURY</name>
<keyword evidence="3" id="KW-1185">Reference proteome</keyword>
<dbReference type="Gene3D" id="3.20.20.80">
    <property type="entry name" value="Glycosidases"/>
    <property type="match status" value="1"/>
</dbReference>
<dbReference type="EMBL" id="JAPVES010000030">
    <property type="protein sequence ID" value="MCZ3374021.1"/>
    <property type="molecule type" value="Genomic_DNA"/>
</dbReference>
<dbReference type="InterPro" id="IPR052177">
    <property type="entry name" value="Divisome_Glycosyl_Hydrolase"/>
</dbReference>
<dbReference type="InterPro" id="IPR017853">
    <property type="entry name" value="GH"/>
</dbReference>
<reference evidence="2" key="1">
    <citation type="submission" date="2022-12" db="EMBL/GenBank/DDBJ databases">
        <title>Reclassification of two methanogenic archaea species isolated from the Kolyma lowland permafrost.</title>
        <authorList>
            <person name="Trubitsyn V.E."/>
            <person name="Rivkina E.M."/>
            <person name="Shcherbakova V.A."/>
        </authorList>
    </citation>
    <scope>NUCLEOTIDE SEQUENCE</scope>
    <source>
        <strain evidence="1">M2</strain>
        <strain evidence="2">MK4</strain>
    </source>
</reference>
<comment type="caution">
    <text evidence="2">The sequence shown here is derived from an EMBL/GenBank/DDBJ whole genome shotgun (WGS) entry which is preliminary data.</text>
</comment>
<sequence>MLLVVLIFGIVLMGLGAVSAVDSATMNGTSNATLNKTLNNSIHATSSNVSKVTKQSTSSMKGYWMFSSSAAKLNSNSAAALKKKGITDVFVCTRDTSGKYHYSELNNAISQLKRYGIKVHAWIVCFNYNGHFINPSGYYSKKVKVYVKTKKYWGIKYKYKVKKKVWYKSRYIYRGKWHYKWKYTWKYVTKYKKGWIYKPVYKYVTKTGYDTSYNKKLIAAIKNINDNYAVSGIHLDYVRYSGVAKYGNAAYQQHGGVNAAVNAVTSFVKSVRSVVTKELSAAVMPEGTKNAYYYGQDYGRFADYVDFLVPMTYHGNYNANNAWITDKIKYIVSNAKGKPVYAGLTTYCSDSNLKSLNLNALQQDVNSANAGGASGFVLFRYGFGCSYVPTWT</sequence>
<evidence type="ECO:0000313" key="3">
    <source>
        <dbReference type="Proteomes" id="UP001068021"/>
    </source>
</evidence>
<dbReference type="Proteomes" id="UP001068021">
    <property type="component" value="Unassembled WGS sequence"/>
</dbReference>
<evidence type="ECO:0000313" key="2">
    <source>
        <dbReference type="EMBL" id="MCZ3374021.1"/>
    </source>
</evidence>
<accession>A0A9E5A7L5</accession>
<dbReference type="PANTHER" id="PTHR43405:SF1">
    <property type="entry name" value="GLYCOSYL HYDROLASE DIGH"/>
    <property type="match status" value="1"/>
</dbReference>
<evidence type="ECO:0008006" key="4">
    <source>
        <dbReference type="Google" id="ProtNLM"/>
    </source>
</evidence>
<dbReference type="PANTHER" id="PTHR43405">
    <property type="entry name" value="GLYCOSYL HYDROLASE DIGH"/>
    <property type="match status" value="1"/>
</dbReference>
<protein>
    <recommendedName>
        <fullName evidence="4">Glycosyl hydrolase-like 10 domain-containing protein</fullName>
    </recommendedName>
</protein>
<dbReference type="RefSeq" id="WP_048080786.1">
    <property type="nucleotide sequence ID" value="NZ_JAPVER010000020.1"/>
</dbReference>
<organism evidence="2">
    <name type="scientific">Methanobacterium veterum</name>
    <dbReference type="NCBI Taxonomy" id="408577"/>
    <lineage>
        <taxon>Archaea</taxon>
        <taxon>Methanobacteriati</taxon>
        <taxon>Methanobacteriota</taxon>
        <taxon>Methanomada group</taxon>
        <taxon>Methanobacteria</taxon>
        <taxon>Methanobacteriales</taxon>
        <taxon>Methanobacteriaceae</taxon>
        <taxon>Methanobacterium</taxon>
    </lineage>
</organism>
<dbReference type="Proteomes" id="UP001074446">
    <property type="component" value="Unassembled WGS sequence"/>
</dbReference>
<dbReference type="SUPFAM" id="SSF51445">
    <property type="entry name" value="(Trans)glycosidases"/>
    <property type="match status" value="1"/>
</dbReference>
<proteinExistence type="predicted"/>
<dbReference type="AlphaFoldDB" id="A0A9E5A7L5"/>